<evidence type="ECO:0000313" key="2">
    <source>
        <dbReference type="Proteomes" id="UP000796761"/>
    </source>
</evidence>
<evidence type="ECO:0000313" key="1">
    <source>
        <dbReference type="EMBL" id="TRZ20624.1"/>
    </source>
</evidence>
<gene>
    <name evidence="1" type="ORF">HGM15179_006432</name>
</gene>
<protein>
    <submittedName>
        <fullName evidence="1">Uncharacterized protein</fullName>
    </submittedName>
</protein>
<reference evidence="1" key="1">
    <citation type="submission" date="2019-04" db="EMBL/GenBank/DDBJ databases">
        <title>Genome assembly of Zosterops borbonicus 15179.</title>
        <authorList>
            <person name="Leroy T."/>
            <person name="Anselmetti Y."/>
            <person name="Tilak M.-K."/>
            <person name="Nabholz B."/>
        </authorList>
    </citation>
    <scope>NUCLEOTIDE SEQUENCE</scope>
    <source>
        <strain evidence="1">HGM_15179</strain>
        <tissue evidence="1">Muscle</tissue>
    </source>
</reference>
<dbReference type="Proteomes" id="UP000796761">
    <property type="component" value="Unassembled WGS sequence"/>
</dbReference>
<comment type="caution">
    <text evidence="1">The sequence shown here is derived from an EMBL/GenBank/DDBJ whole genome shotgun (WGS) entry which is preliminary data.</text>
</comment>
<sequence length="61" mass="7003">LHPELCCRITADVDPVDLVSSLFCELGTAEEEEEEDRYCKWLRGLDAEDSEHQHQLKGSKK</sequence>
<accession>A0A8K1GKE3</accession>
<keyword evidence="2" id="KW-1185">Reference proteome</keyword>
<feature type="non-terminal residue" evidence="1">
    <location>
        <position position="61"/>
    </location>
</feature>
<proteinExistence type="predicted"/>
<name>A0A8K1GKE3_9PASS</name>
<organism evidence="1 2">
    <name type="scientific">Zosterops borbonicus</name>
    <dbReference type="NCBI Taxonomy" id="364589"/>
    <lineage>
        <taxon>Eukaryota</taxon>
        <taxon>Metazoa</taxon>
        <taxon>Chordata</taxon>
        <taxon>Craniata</taxon>
        <taxon>Vertebrata</taxon>
        <taxon>Euteleostomi</taxon>
        <taxon>Archelosauria</taxon>
        <taxon>Archosauria</taxon>
        <taxon>Dinosauria</taxon>
        <taxon>Saurischia</taxon>
        <taxon>Theropoda</taxon>
        <taxon>Coelurosauria</taxon>
        <taxon>Aves</taxon>
        <taxon>Neognathae</taxon>
        <taxon>Neoaves</taxon>
        <taxon>Telluraves</taxon>
        <taxon>Australaves</taxon>
        <taxon>Passeriformes</taxon>
        <taxon>Sylvioidea</taxon>
        <taxon>Zosteropidae</taxon>
        <taxon>Zosterops</taxon>
    </lineage>
</organism>
<feature type="non-terminal residue" evidence="1">
    <location>
        <position position="1"/>
    </location>
</feature>
<dbReference type="EMBL" id="SWJQ01000143">
    <property type="protein sequence ID" value="TRZ20624.1"/>
    <property type="molecule type" value="Genomic_DNA"/>
</dbReference>
<dbReference type="AlphaFoldDB" id="A0A8K1GKE3"/>